<dbReference type="Gene3D" id="3.40.630.30">
    <property type="match status" value="1"/>
</dbReference>
<comment type="caution">
    <text evidence="4">The sequence shown here is derived from an EMBL/GenBank/DDBJ whole genome shotgun (WGS) entry which is preliminary data.</text>
</comment>
<organism evidence="4 5">
    <name type="scientific">Pontibacter arcticus</name>
    <dbReference type="NCBI Taxonomy" id="2080288"/>
    <lineage>
        <taxon>Bacteria</taxon>
        <taxon>Pseudomonadati</taxon>
        <taxon>Bacteroidota</taxon>
        <taxon>Cytophagia</taxon>
        <taxon>Cytophagales</taxon>
        <taxon>Hymenobacteraceae</taxon>
        <taxon>Pontibacter</taxon>
    </lineage>
</organism>
<dbReference type="InterPro" id="IPR000182">
    <property type="entry name" value="GNAT_dom"/>
</dbReference>
<proteinExistence type="predicted"/>
<evidence type="ECO:0000313" key="4">
    <source>
        <dbReference type="EMBL" id="RAU81696.1"/>
    </source>
</evidence>
<dbReference type="EMBL" id="QMDV01000004">
    <property type="protein sequence ID" value="RAU81696.1"/>
    <property type="molecule type" value="Genomic_DNA"/>
</dbReference>
<dbReference type="Pfam" id="PF00583">
    <property type="entry name" value="Acetyltransf_1"/>
    <property type="match status" value="1"/>
</dbReference>
<dbReference type="Proteomes" id="UP000251692">
    <property type="component" value="Unassembled WGS sequence"/>
</dbReference>
<accession>A0A364RC09</accession>
<gene>
    <name evidence="4" type="ORF">DP923_13385</name>
</gene>
<dbReference type="SUPFAM" id="SSF55729">
    <property type="entry name" value="Acyl-CoA N-acyltransferases (Nat)"/>
    <property type="match status" value="1"/>
</dbReference>
<sequence>MIREASPDDIDELFELWRELLHYHQGHHAVFKYNPNQEHVLKSELLTRIKDKNTRVFGYMQHDEWVGMIITSFKEGVSGFKLSRKGLIAETVVKESHRGSGIGKELLEAARNWLEDMGADHIELQVSVKNESGLAFWQNQGFTPSTYHMILELKDAGKKK</sequence>
<protein>
    <recommendedName>
        <fullName evidence="3">N-acetyltransferase domain-containing protein</fullName>
    </recommendedName>
</protein>
<dbReference type="PROSITE" id="PS51186">
    <property type="entry name" value="GNAT"/>
    <property type="match status" value="1"/>
</dbReference>
<dbReference type="PANTHER" id="PTHR43877:SF2">
    <property type="entry name" value="AMINOALKYLPHOSPHONATE N-ACETYLTRANSFERASE-RELATED"/>
    <property type="match status" value="1"/>
</dbReference>
<dbReference type="OrthoDB" id="9792929at2"/>
<evidence type="ECO:0000259" key="3">
    <source>
        <dbReference type="PROSITE" id="PS51186"/>
    </source>
</evidence>
<evidence type="ECO:0000313" key="5">
    <source>
        <dbReference type="Proteomes" id="UP000251692"/>
    </source>
</evidence>
<feature type="domain" description="N-acetyltransferase" evidence="3">
    <location>
        <begin position="1"/>
        <end position="160"/>
    </location>
</feature>
<dbReference type="AlphaFoldDB" id="A0A364RC09"/>
<dbReference type="RefSeq" id="WP_112306376.1">
    <property type="nucleotide sequence ID" value="NZ_QMDV01000004.1"/>
</dbReference>
<dbReference type="CDD" id="cd04301">
    <property type="entry name" value="NAT_SF"/>
    <property type="match status" value="1"/>
</dbReference>
<keyword evidence="5" id="KW-1185">Reference proteome</keyword>
<evidence type="ECO:0000256" key="1">
    <source>
        <dbReference type="ARBA" id="ARBA00022679"/>
    </source>
</evidence>
<reference evidence="4 5" key="1">
    <citation type="submission" date="2018-06" db="EMBL/GenBank/DDBJ databases">
        <authorList>
            <person name="Liu Z.-W."/>
        </authorList>
    </citation>
    <scope>NUCLEOTIDE SEQUENCE [LARGE SCALE GENOMIC DNA]</scope>
    <source>
        <strain evidence="4 5">2b14</strain>
    </source>
</reference>
<dbReference type="InterPro" id="IPR050832">
    <property type="entry name" value="Bact_Acetyltransf"/>
</dbReference>
<keyword evidence="1" id="KW-0808">Transferase</keyword>
<dbReference type="GO" id="GO:0016747">
    <property type="term" value="F:acyltransferase activity, transferring groups other than amino-acyl groups"/>
    <property type="evidence" value="ECO:0007669"/>
    <property type="project" value="InterPro"/>
</dbReference>
<keyword evidence="2" id="KW-0012">Acyltransferase</keyword>
<name>A0A364RC09_9BACT</name>
<reference evidence="4 5" key="2">
    <citation type="submission" date="2018-07" db="EMBL/GenBank/DDBJ databases">
        <title>Pontibacter sp. 2b14 genomic sequence and assembly.</title>
        <authorList>
            <person name="Du Z.-J."/>
        </authorList>
    </citation>
    <scope>NUCLEOTIDE SEQUENCE [LARGE SCALE GENOMIC DNA]</scope>
    <source>
        <strain evidence="4 5">2b14</strain>
    </source>
</reference>
<dbReference type="InterPro" id="IPR016181">
    <property type="entry name" value="Acyl_CoA_acyltransferase"/>
</dbReference>
<dbReference type="PANTHER" id="PTHR43877">
    <property type="entry name" value="AMINOALKYLPHOSPHONATE N-ACETYLTRANSFERASE-RELATED-RELATED"/>
    <property type="match status" value="1"/>
</dbReference>
<evidence type="ECO:0000256" key="2">
    <source>
        <dbReference type="ARBA" id="ARBA00023315"/>
    </source>
</evidence>